<feature type="compositionally biased region" description="Acidic residues" evidence="1">
    <location>
        <begin position="52"/>
        <end position="62"/>
    </location>
</feature>
<organism evidence="3 4">
    <name type="scientific">Dendrothele bispora (strain CBS 962.96)</name>
    <dbReference type="NCBI Taxonomy" id="1314807"/>
    <lineage>
        <taxon>Eukaryota</taxon>
        <taxon>Fungi</taxon>
        <taxon>Dikarya</taxon>
        <taxon>Basidiomycota</taxon>
        <taxon>Agaricomycotina</taxon>
        <taxon>Agaricomycetes</taxon>
        <taxon>Agaricomycetidae</taxon>
        <taxon>Agaricales</taxon>
        <taxon>Agaricales incertae sedis</taxon>
        <taxon>Dendrothele</taxon>
    </lineage>
</organism>
<accession>A0A4S8KXD9</accession>
<gene>
    <name evidence="3" type="ORF">K435DRAFT_809781</name>
</gene>
<feature type="compositionally biased region" description="Basic and acidic residues" evidence="1">
    <location>
        <begin position="1"/>
        <end position="17"/>
    </location>
</feature>
<dbReference type="EMBL" id="ML179892">
    <property type="protein sequence ID" value="THU80570.1"/>
    <property type="molecule type" value="Genomic_DNA"/>
</dbReference>
<keyword evidence="4" id="KW-1185">Reference proteome</keyword>
<feature type="region of interest" description="Disordered" evidence="1">
    <location>
        <begin position="1"/>
        <end position="203"/>
    </location>
</feature>
<dbReference type="AlphaFoldDB" id="A0A4S8KXD9"/>
<dbReference type="Proteomes" id="UP000297245">
    <property type="component" value="Unassembled WGS sequence"/>
</dbReference>
<dbReference type="InterPro" id="IPR045341">
    <property type="entry name" value="DUF6532"/>
</dbReference>
<evidence type="ECO:0000259" key="2">
    <source>
        <dbReference type="Pfam" id="PF20149"/>
    </source>
</evidence>
<sequence length="506" mass="56424">MKKARPNEKASTGDKRKAVPTASKTSGKEKQAATAAKRKTATTRNVQHAVTESEESSGEDIPEPPPKRIRSSKQAPRSAKDLTQDQEDHEEDEDDTDDAASGEDDMSDDEREQDVNARDFFELEHLNIDGSPNEVDDVVRGHHRSSSRASAVSSAVGSEPPATDTDGILSNPEDEEDEQSDTAVVVKPRTRSHRQNTSDLDGIGPVIQKTARRTTRRARQLEYELPQVTQTSVPTQPAPTTTPWLERTNLAVTGRGRTFHAAMSDQGPDIRKLMDQAIKLGKLNMLVDHQYSPVSQELKQIAFAALASSAEDLGYTGQYDILDRLEHGDNDRYTKPITDYVGHRIGMERARLKTTQVATVLSAFGFGDTPSDPQEAAALVQLRNYIYPQDEDGNYDHSKPFEHPVIIKYIRSMFFGSTLYSGIISRNKHLFSSSIIQKPDELEGMFGSQLQLQLTAQDYLFWQAHQAQVPAHAYVRLPAKTSNPELFMLYFRTMLEAARKIFPARS</sequence>
<evidence type="ECO:0000313" key="4">
    <source>
        <dbReference type="Proteomes" id="UP000297245"/>
    </source>
</evidence>
<dbReference type="Pfam" id="PF20149">
    <property type="entry name" value="DUF6532"/>
    <property type="match status" value="1"/>
</dbReference>
<feature type="compositionally biased region" description="Low complexity" evidence="1">
    <location>
        <begin position="147"/>
        <end position="158"/>
    </location>
</feature>
<name>A0A4S8KXD9_DENBC</name>
<reference evidence="3 4" key="1">
    <citation type="journal article" date="2019" name="Nat. Ecol. Evol.">
        <title>Megaphylogeny resolves global patterns of mushroom evolution.</title>
        <authorList>
            <person name="Varga T."/>
            <person name="Krizsan K."/>
            <person name="Foldi C."/>
            <person name="Dima B."/>
            <person name="Sanchez-Garcia M."/>
            <person name="Sanchez-Ramirez S."/>
            <person name="Szollosi G.J."/>
            <person name="Szarkandi J.G."/>
            <person name="Papp V."/>
            <person name="Albert L."/>
            <person name="Andreopoulos W."/>
            <person name="Angelini C."/>
            <person name="Antonin V."/>
            <person name="Barry K.W."/>
            <person name="Bougher N.L."/>
            <person name="Buchanan P."/>
            <person name="Buyck B."/>
            <person name="Bense V."/>
            <person name="Catcheside P."/>
            <person name="Chovatia M."/>
            <person name="Cooper J."/>
            <person name="Damon W."/>
            <person name="Desjardin D."/>
            <person name="Finy P."/>
            <person name="Geml J."/>
            <person name="Haridas S."/>
            <person name="Hughes K."/>
            <person name="Justo A."/>
            <person name="Karasinski D."/>
            <person name="Kautmanova I."/>
            <person name="Kiss B."/>
            <person name="Kocsube S."/>
            <person name="Kotiranta H."/>
            <person name="LaButti K.M."/>
            <person name="Lechner B.E."/>
            <person name="Liimatainen K."/>
            <person name="Lipzen A."/>
            <person name="Lukacs Z."/>
            <person name="Mihaltcheva S."/>
            <person name="Morgado L.N."/>
            <person name="Niskanen T."/>
            <person name="Noordeloos M.E."/>
            <person name="Ohm R.A."/>
            <person name="Ortiz-Santana B."/>
            <person name="Ovrebo C."/>
            <person name="Racz N."/>
            <person name="Riley R."/>
            <person name="Savchenko A."/>
            <person name="Shiryaev A."/>
            <person name="Soop K."/>
            <person name="Spirin V."/>
            <person name="Szebenyi C."/>
            <person name="Tomsovsky M."/>
            <person name="Tulloss R.E."/>
            <person name="Uehling J."/>
            <person name="Grigoriev I.V."/>
            <person name="Vagvolgyi C."/>
            <person name="Papp T."/>
            <person name="Martin F.M."/>
            <person name="Miettinen O."/>
            <person name="Hibbett D.S."/>
            <person name="Nagy L.G."/>
        </authorList>
    </citation>
    <scope>NUCLEOTIDE SEQUENCE [LARGE SCALE GENOMIC DNA]</scope>
    <source>
        <strain evidence="3 4">CBS 962.96</strain>
    </source>
</reference>
<feature type="compositionally biased region" description="Basic and acidic residues" evidence="1">
    <location>
        <begin position="113"/>
        <end position="127"/>
    </location>
</feature>
<proteinExistence type="predicted"/>
<evidence type="ECO:0000313" key="3">
    <source>
        <dbReference type="EMBL" id="THU80570.1"/>
    </source>
</evidence>
<dbReference type="OrthoDB" id="3225557at2759"/>
<protein>
    <recommendedName>
        <fullName evidence="2">DUF6532 domain-containing protein</fullName>
    </recommendedName>
</protein>
<feature type="domain" description="DUF6532" evidence="2">
    <location>
        <begin position="285"/>
        <end position="422"/>
    </location>
</feature>
<evidence type="ECO:0000256" key="1">
    <source>
        <dbReference type="SAM" id="MobiDB-lite"/>
    </source>
</evidence>
<feature type="compositionally biased region" description="Acidic residues" evidence="1">
    <location>
        <begin position="84"/>
        <end position="112"/>
    </location>
</feature>